<gene>
    <name evidence="3" type="ORF">D0Y65_006242</name>
</gene>
<evidence type="ECO:0000256" key="1">
    <source>
        <dbReference type="ARBA" id="ARBA00023186"/>
    </source>
</evidence>
<dbReference type="GO" id="GO:0051087">
    <property type="term" value="F:protein-folding chaperone binding"/>
    <property type="evidence" value="ECO:0007669"/>
    <property type="project" value="InterPro"/>
</dbReference>
<accession>A0A445L7T6</accession>
<organism evidence="3 4">
    <name type="scientific">Glycine soja</name>
    <name type="common">Wild soybean</name>
    <dbReference type="NCBI Taxonomy" id="3848"/>
    <lineage>
        <taxon>Eukaryota</taxon>
        <taxon>Viridiplantae</taxon>
        <taxon>Streptophyta</taxon>
        <taxon>Embryophyta</taxon>
        <taxon>Tracheophyta</taxon>
        <taxon>Spermatophyta</taxon>
        <taxon>Magnoliopsida</taxon>
        <taxon>eudicotyledons</taxon>
        <taxon>Gunneridae</taxon>
        <taxon>Pentapetalae</taxon>
        <taxon>rosids</taxon>
        <taxon>fabids</taxon>
        <taxon>Fabales</taxon>
        <taxon>Fabaceae</taxon>
        <taxon>Papilionoideae</taxon>
        <taxon>50 kb inversion clade</taxon>
        <taxon>NPAAA clade</taxon>
        <taxon>indigoferoid/millettioid clade</taxon>
        <taxon>Phaseoleae</taxon>
        <taxon>Glycine</taxon>
        <taxon>Glycine subgen. Soja</taxon>
    </lineage>
</organism>
<name>A0A445L7T6_GLYSO</name>
<dbReference type="InterPro" id="IPR036533">
    <property type="entry name" value="BAG_dom_sf"/>
</dbReference>
<feature type="domain" description="BAG" evidence="2">
    <location>
        <begin position="94"/>
        <end position="159"/>
    </location>
</feature>
<dbReference type="PANTHER" id="PTHR33322">
    <property type="entry name" value="BAG DOMAIN CONTAINING PROTEIN, EXPRESSED"/>
    <property type="match status" value="1"/>
</dbReference>
<sequence>MNATLRSKTNKQGEVIQFKIESAIGKGDEPILLELRLEQLATIINKYSSNQCPRLLKITPLVATLKKSSHDGLLEFQALLHSQLTKVVIVCTFQGRVQAFERSPELQNDDKQKIAIGETIMRLLLKLDTILGLHPSFREIRKSLARELIILKERLNSIIAKKPQQQMLDADV</sequence>
<keyword evidence="1" id="KW-0143">Chaperone</keyword>
<dbReference type="PROSITE" id="PS51035">
    <property type="entry name" value="BAG"/>
    <property type="match status" value="1"/>
</dbReference>
<dbReference type="GO" id="GO:0006457">
    <property type="term" value="P:protein folding"/>
    <property type="evidence" value="ECO:0007669"/>
    <property type="project" value="TreeGrafter"/>
</dbReference>
<keyword evidence="4" id="KW-1185">Reference proteome</keyword>
<proteinExistence type="predicted"/>
<dbReference type="EMBL" id="QZWG01000003">
    <property type="protein sequence ID" value="RZC19342.1"/>
    <property type="molecule type" value="Genomic_DNA"/>
</dbReference>
<dbReference type="InterPro" id="IPR003103">
    <property type="entry name" value="BAG_domain"/>
</dbReference>
<evidence type="ECO:0000259" key="2">
    <source>
        <dbReference type="PROSITE" id="PS51035"/>
    </source>
</evidence>
<dbReference type="GO" id="GO:0009506">
    <property type="term" value="C:plasmodesma"/>
    <property type="evidence" value="ECO:0007669"/>
    <property type="project" value="TreeGrafter"/>
</dbReference>
<dbReference type="PANTHER" id="PTHR33322:SF16">
    <property type="entry name" value="BAG FAMILY MOLECULAR CHAPERONE REGULATOR 6"/>
    <property type="match status" value="1"/>
</dbReference>
<dbReference type="InterPro" id="IPR040400">
    <property type="entry name" value="BAG5/6/7/8"/>
</dbReference>
<reference evidence="3 4" key="1">
    <citation type="submission" date="2018-09" db="EMBL/GenBank/DDBJ databases">
        <title>A high-quality reference genome of wild soybean provides a powerful tool to mine soybean genomes.</title>
        <authorList>
            <person name="Xie M."/>
            <person name="Chung C.Y.L."/>
            <person name="Li M.-W."/>
            <person name="Wong F.-L."/>
            <person name="Chan T.-F."/>
            <person name="Lam H.-M."/>
        </authorList>
    </citation>
    <scope>NUCLEOTIDE SEQUENCE [LARGE SCALE GENOMIC DNA]</scope>
    <source>
        <strain evidence="4">cv. W05</strain>
        <tissue evidence="3">Hypocotyl of etiolated seedlings</tissue>
    </source>
</reference>
<dbReference type="Gene3D" id="1.20.58.120">
    <property type="entry name" value="BAG domain"/>
    <property type="match status" value="1"/>
</dbReference>
<dbReference type="AlphaFoldDB" id="A0A445L7T6"/>
<protein>
    <recommendedName>
        <fullName evidence="2">BAG domain-containing protein</fullName>
    </recommendedName>
</protein>
<dbReference type="SUPFAM" id="SSF63491">
    <property type="entry name" value="BAG domain"/>
    <property type="match status" value="1"/>
</dbReference>
<comment type="caution">
    <text evidence="3">The sequence shown here is derived from an EMBL/GenBank/DDBJ whole genome shotgun (WGS) entry which is preliminary data.</text>
</comment>
<dbReference type="SMART" id="SM00264">
    <property type="entry name" value="BAG"/>
    <property type="match status" value="1"/>
</dbReference>
<evidence type="ECO:0000313" key="3">
    <source>
        <dbReference type="EMBL" id="RZC19342.1"/>
    </source>
</evidence>
<dbReference type="Proteomes" id="UP000289340">
    <property type="component" value="Chromosome 3"/>
</dbReference>
<evidence type="ECO:0000313" key="4">
    <source>
        <dbReference type="Proteomes" id="UP000289340"/>
    </source>
</evidence>
<dbReference type="Pfam" id="PF02179">
    <property type="entry name" value="BAG"/>
    <property type="match status" value="1"/>
</dbReference>